<dbReference type="GO" id="GO:0005737">
    <property type="term" value="C:cytoplasm"/>
    <property type="evidence" value="ECO:0007669"/>
    <property type="project" value="UniProtKB-SubCell"/>
</dbReference>
<dbReference type="PANTHER" id="PTHR11085:SF4">
    <property type="entry name" value="NAD-DEPENDENT PROTEIN DEACYLASE"/>
    <property type="match status" value="1"/>
</dbReference>
<feature type="active site" description="Proton acceptor" evidence="3">
    <location>
        <position position="115"/>
    </location>
</feature>
<dbReference type="Gene3D" id="3.40.50.1220">
    <property type="entry name" value="TPP-binding domain"/>
    <property type="match status" value="1"/>
</dbReference>
<dbReference type="GO" id="GO:0070403">
    <property type="term" value="F:NAD+ binding"/>
    <property type="evidence" value="ECO:0007669"/>
    <property type="project" value="UniProtKB-UniRule"/>
</dbReference>
<comment type="subcellular location">
    <subcellularLocation>
        <location evidence="3">Cytoplasm</location>
    </subcellularLocation>
</comment>
<dbReference type="InterPro" id="IPR050134">
    <property type="entry name" value="NAD-dep_sirtuin_deacylases"/>
</dbReference>
<comment type="similarity">
    <text evidence="3">Belongs to the sirtuin family. Class III subfamily.</text>
</comment>
<comment type="catalytic activity">
    <reaction evidence="3">
        <text>N(6)-succinyl-L-lysyl-[protein] + NAD(+) + H2O = 2''-O-succinyl-ADP-D-ribose + nicotinamide + L-lysyl-[protein]</text>
        <dbReference type="Rhea" id="RHEA:47668"/>
        <dbReference type="Rhea" id="RHEA-COMP:9752"/>
        <dbReference type="Rhea" id="RHEA-COMP:11877"/>
        <dbReference type="ChEBI" id="CHEBI:15377"/>
        <dbReference type="ChEBI" id="CHEBI:17154"/>
        <dbReference type="ChEBI" id="CHEBI:29969"/>
        <dbReference type="ChEBI" id="CHEBI:57540"/>
        <dbReference type="ChEBI" id="CHEBI:87830"/>
        <dbReference type="ChEBI" id="CHEBI:87832"/>
    </reaction>
</comment>
<keyword evidence="7" id="KW-1185">Reference proteome</keyword>
<dbReference type="Gene3D" id="3.30.1600.10">
    <property type="entry name" value="SIR2/SIRT2 'Small Domain"/>
    <property type="match status" value="1"/>
</dbReference>
<keyword evidence="1" id="KW-0808">Transferase</keyword>
<evidence type="ECO:0000256" key="3">
    <source>
        <dbReference type="HAMAP-Rule" id="MF_01121"/>
    </source>
</evidence>
<evidence type="ECO:0000256" key="2">
    <source>
        <dbReference type="ARBA" id="ARBA00023027"/>
    </source>
</evidence>
<feature type="binding site" evidence="3">
    <location>
        <position position="63"/>
    </location>
    <ligand>
        <name>substrate</name>
    </ligand>
</feature>
<keyword evidence="2 3" id="KW-0520">NAD</keyword>
<dbReference type="CDD" id="cd01412">
    <property type="entry name" value="SIRT5_Af1_CobB"/>
    <property type="match status" value="1"/>
</dbReference>
<feature type="binding site" evidence="3">
    <location>
        <position position="66"/>
    </location>
    <ligand>
        <name>substrate</name>
    </ligand>
</feature>
<feature type="binding site" evidence="3">
    <location>
        <position position="224"/>
    </location>
    <ligand>
        <name>NAD(+)</name>
        <dbReference type="ChEBI" id="CHEBI:57540"/>
    </ligand>
</feature>
<evidence type="ECO:0000256" key="1">
    <source>
        <dbReference type="ARBA" id="ARBA00022679"/>
    </source>
</evidence>
<dbReference type="Pfam" id="PF02146">
    <property type="entry name" value="SIR2"/>
    <property type="match status" value="1"/>
</dbReference>
<dbReference type="InterPro" id="IPR026590">
    <property type="entry name" value="Ssirtuin_cat_dom"/>
</dbReference>
<dbReference type="PANTHER" id="PTHR11085">
    <property type="entry name" value="NAD-DEPENDENT PROTEIN DEACYLASE SIRTUIN-5, MITOCHONDRIAL-RELATED"/>
    <property type="match status" value="1"/>
</dbReference>
<dbReference type="AlphaFoldDB" id="A0A5B8SSQ4"/>
<evidence type="ECO:0000313" key="6">
    <source>
        <dbReference type="EMBL" id="QEA37820.1"/>
    </source>
</evidence>
<evidence type="ECO:0000313" key="7">
    <source>
        <dbReference type="Proteomes" id="UP000321272"/>
    </source>
</evidence>
<comment type="domain">
    <text evidence="3">2 residues (Tyr-63 and Arg-66) present in a large hydrophobic pocket are probably involved in substrate specificity. They are important for desuccinylation activity, but dispensable for deacetylation activity.</text>
</comment>
<evidence type="ECO:0000259" key="5">
    <source>
        <dbReference type="PROSITE" id="PS50305"/>
    </source>
</evidence>
<dbReference type="InterPro" id="IPR003000">
    <property type="entry name" value="Sirtuin"/>
</dbReference>
<dbReference type="InterPro" id="IPR027546">
    <property type="entry name" value="Sirtuin_class_III"/>
</dbReference>
<feature type="binding site" evidence="3">
    <location>
        <begin position="19"/>
        <end position="38"/>
    </location>
    <ligand>
        <name>NAD(+)</name>
        <dbReference type="ChEBI" id="CHEBI:57540"/>
    </ligand>
</feature>
<sequence>MSQQRSSRQDPPHLVVLSGAGISAESGIQTFRASDGLWENHAVRDVATPEGFKRDPALVLRFYDQRRRQVRKAKPNSAHQALAALEQEGFRVSIVTQNIDDLHERAGSRHVLHLHGEILMARSSVDERLRYPLTKGGIALGDLCDKGSQLRPDVVWFGEAVPYYMDACEIVAGADLLLVVGTSLAVMPAAMLLECAPSGIDTLLVDPQAKQLAPYGVTAISKPAGQGVPELVSLWRREKRLWVPDFA</sequence>
<dbReference type="PROSITE" id="PS50305">
    <property type="entry name" value="SIRTUIN"/>
    <property type="match status" value="1"/>
</dbReference>
<accession>A0A5B8SSQ4</accession>
<dbReference type="SUPFAM" id="SSF52467">
    <property type="entry name" value="DHS-like NAD/FAD-binding domain"/>
    <property type="match status" value="1"/>
</dbReference>
<feature type="binding site" evidence="3">
    <location>
        <begin position="97"/>
        <end position="100"/>
    </location>
    <ligand>
        <name>NAD(+)</name>
        <dbReference type="ChEBI" id="CHEBI:57540"/>
    </ligand>
</feature>
<protein>
    <recommendedName>
        <fullName evidence="3">NAD-dependent protein deacylase</fullName>
        <ecNumber evidence="3">2.3.1.286</ecNumber>
    </recommendedName>
    <alternativeName>
        <fullName evidence="3">Regulatory protein SIR2 homolog</fullName>
    </alternativeName>
</protein>
<proteinExistence type="inferred from homology"/>
<dbReference type="KEGG" id="paur:FGL86_01195"/>
<dbReference type="EC" id="2.3.1.286" evidence="3"/>
<reference evidence="6 7" key="1">
    <citation type="submission" date="2019-06" db="EMBL/GenBank/DDBJ databases">
        <title>Genome analyses of bacteria isolated from kimchi.</title>
        <authorList>
            <person name="Lee S."/>
            <person name="Ahn S."/>
            <person name="Roh S."/>
        </authorList>
    </citation>
    <scope>NUCLEOTIDE SEQUENCE [LARGE SCALE GENOMIC DNA]</scope>
    <source>
        <strain evidence="6 7">CBA4606</strain>
    </source>
</reference>
<dbReference type="EMBL" id="CP042382">
    <property type="protein sequence ID" value="QEA37820.1"/>
    <property type="molecule type" value="Genomic_DNA"/>
</dbReference>
<feature type="binding site" evidence="3">
    <location>
        <begin position="181"/>
        <end position="183"/>
    </location>
    <ligand>
        <name>NAD(+)</name>
        <dbReference type="ChEBI" id="CHEBI:57540"/>
    </ligand>
</feature>
<feature type="domain" description="Deacetylase sirtuin-type" evidence="5">
    <location>
        <begin position="1"/>
        <end position="238"/>
    </location>
</feature>
<dbReference type="GO" id="GO:0036055">
    <property type="term" value="F:protein-succinyllysine desuccinylase activity"/>
    <property type="evidence" value="ECO:0007669"/>
    <property type="project" value="UniProtKB-UniRule"/>
</dbReference>
<evidence type="ECO:0000256" key="4">
    <source>
        <dbReference type="PROSITE-ProRule" id="PRU00236"/>
    </source>
</evidence>
<gene>
    <name evidence="3" type="primary">cobB</name>
    <name evidence="6" type="ORF">FGL86_01195</name>
</gene>
<comment type="function">
    <text evidence="3">NAD-dependent lysine deacetylase and desuccinylase that specifically removes acetyl and succinyl groups on target proteins. Modulates the activities of several proteins which are inactive in their acylated form.</text>
</comment>
<dbReference type="GO" id="GO:0036054">
    <property type="term" value="F:protein-malonyllysine demalonylase activity"/>
    <property type="evidence" value="ECO:0007669"/>
    <property type="project" value="InterPro"/>
</dbReference>
<comment type="caution">
    <text evidence="3 4">Lacks conserved residue(s) required for the propagation of feature annotation.</text>
</comment>
<dbReference type="InterPro" id="IPR026591">
    <property type="entry name" value="Sirtuin_cat_small_dom_sf"/>
</dbReference>
<dbReference type="RefSeq" id="WP_147182887.1">
    <property type="nucleotide sequence ID" value="NZ_CP042382.1"/>
</dbReference>
<dbReference type="GO" id="GO:0017136">
    <property type="term" value="F:histone deacetylase activity, NAD-dependent"/>
    <property type="evidence" value="ECO:0007669"/>
    <property type="project" value="TreeGrafter"/>
</dbReference>
<dbReference type="HAMAP" id="MF_01121">
    <property type="entry name" value="Sirtuin_ClassIII"/>
    <property type="match status" value="1"/>
</dbReference>
<dbReference type="Proteomes" id="UP000321272">
    <property type="component" value="Chromosome"/>
</dbReference>
<name>A0A5B8SSQ4_9GAMM</name>
<dbReference type="InterPro" id="IPR029035">
    <property type="entry name" value="DHS-like_NAD/FAD-binding_dom"/>
</dbReference>
<dbReference type="OrthoDB" id="9800582at2"/>
<organism evidence="6 7">
    <name type="scientific">Pistricoccus aurantiacus</name>
    <dbReference type="NCBI Taxonomy" id="1883414"/>
    <lineage>
        <taxon>Bacteria</taxon>
        <taxon>Pseudomonadati</taxon>
        <taxon>Pseudomonadota</taxon>
        <taxon>Gammaproteobacteria</taxon>
        <taxon>Oceanospirillales</taxon>
        <taxon>Halomonadaceae</taxon>
        <taxon>Pistricoccus</taxon>
    </lineage>
</organism>
<keyword evidence="3" id="KW-0963">Cytoplasm</keyword>
<comment type="catalytic activity">
    <reaction evidence="3">
        <text>N(6)-acetyl-L-lysyl-[protein] + NAD(+) + H2O = 2''-O-acetyl-ADP-D-ribose + nicotinamide + L-lysyl-[protein]</text>
        <dbReference type="Rhea" id="RHEA:43636"/>
        <dbReference type="Rhea" id="RHEA-COMP:9752"/>
        <dbReference type="Rhea" id="RHEA-COMP:10731"/>
        <dbReference type="ChEBI" id="CHEBI:15377"/>
        <dbReference type="ChEBI" id="CHEBI:17154"/>
        <dbReference type="ChEBI" id="CHEBI:29969"/>
        <dbReference type="ChEBI" id="CHEBI:57540"/>
        <dbReference type="ChEBI" id="CHEBI:61930"/>
        <dbReference type="ChEBI" id="CHEBI:83767"/>
        <dbReference type="EC" id="2.3.1.286"/>
    </reaction>
</comment>